<evidence type="ECO:0000256" key="1">
    <source>
        <dbReference type="ARBA" id="ARBA00023015"/>
    </source>
</evidence>
<dbReference type="EMBL" id="SACN01000001">
    <property type="protein sequence ID" value="RVT95087.1"/>
    <property type="molecule type" value="Genomic_DNA"/>
</dbReference>
<dbReference type="InterPro" id="IPR019887">
    <property type="entry name" value="Tscrpt_reg_AsnC/Lrp_C"/>
</dbReference>
<dbReference type="CDD" id="cd00090">
    <property type="entry name" value="HTH_ARSR"/>
    <property type="match status" value="1"/>
</dbReference>
<keyword evidence="1" id="KW-0805">Transcription regulation</keyword>
<dbReference type="SUPFAM" id="SSF46785">
    <property type="entry name" value="Winged helix' DNA-binding domain"/>
    <property type="match status" value="1"/>
</dbReference>
<dbReference type="AlphaFoldDB" id="A0A437MBR8"/>
<keyword evidence="3" id="KW-0804">Transcription</keyword>
<accession>A0A437MBR8</accession>
<organism evidence="5 6">
    <name type="scientific">Sphingomonas crocodyli</name>
    <dbReference type="NCBI Taxonomy" id="1979270"/>
    <lineage>
        <taxon>Bacteria</taxon>
        <taxon>Pseudomonadati</taxon>
        <taxon>Pseudomonadota</taxon>
        <taxon>Alphaproteobacteria</taxon>
        <taxon>Sphingomonadales</taxon>
        <taxon>Sphingomonadaceae</taxon>
        <taxon>Sphingomonas</taxon>
    </lineage>
</organism>
<proteinExistence type="predicted"/>
<dbReference type="InterPro" id="IPR019888">
    <property type="entry name" value="Tscrpt_reg_AsnC-like"/>
</dbReference>
<name>A0A437MBR8_9SPHN</name>
<evidence type="ECO:0000256" key="3">
    <source>
        <dbReference type="ARBA" id="ARBA00023163"/>
    </source>
</evidence>
<dbReference type="Pfam" id="PF13404">
    <property type="entry name" value="HTH_AsnC-type"/>
    <property type="match status" value="1"/>
</dbReference>
<dbReference type="Pfam" id="PF01037">
    <property type="entry name" value="AsnC_trans_reg"/>
    <property type="match status" value="1"/>
</dbReference>
<dbReference type="PRINTS" id="PR00033">
    <property type="entry name" value="HTHASNC"/>
</dbReference>
<evidence type="ECO:0000313" key="5">
    <source>
        <dbReference type="EMBL" id="RVT95087.1"/>
    </source>
</evidence>
<dbReference type="PROSITE" id="PS50956">
    <property type="entry name" value="HTH_ASNC_2"/>
    <property type="match status" value="1"/>
</dbReference>
<sequence>MDRIDWKILSELETDGRMSFADLGERVGLSKSPCWSRVRDLEEEGAIQGYSAQIDPAALGLAVQCYAFVRISLDGHEEFEKAASAHPAIIECHTTAGDSDYLLRIFARSVDHLDDLLRHEMSRLPGVHRLSTTICLKTIKTRAPLTRWATAPASGGR</sequence>
<keyword evidence="6" id="KW-1185">Reference proteome</keyword>
<dbReference type="InterPro" id="IPR036388">
    <property type="entry name" value="WH-like_DNA-bd_sf"/>
</dbReference>
<dbReference type="InterPro" id="IPR019885">
    <property type="entry name" value="Tscrpt_reg_HTH_AsnC-type_CS"/>
</dbReference>
<dbReference type="GO" id="GO:0006355">
    <property type="term" value="P:regulation of DNA-templated transcription"/>
    <property type="evidence" value="ECO:0007669"/>
    <property type="project" value="UniProtKB-ARBA"/>
</dbReference>
<dbReference type="PROSITE" id="PS00519">
    <property type="entry name" value="HTH_ASNC_1"/>
    <property type="match status" value="1"/>
</dbReference>
<dbReference type="InterPro" id="IPR000485">
    <property type="entry name" value="AsnC-type_HTH_dom"/>
</dbReference>
<evidence type="ECO:0000259" key="4">
    <source>
        <dbReference type="PROSITE" id="PS50956"/>
    </source>
</evidence>
<dbReference type="FunFam" id="1.10.10.10:FF:000186">
    <property type="entry name" value="AsnC family transcriptional regulator"/>
    <property type="match status" value="1"/>
</dbReference>
<comment type="caution">
    <text evidence="5">The sequence shown here is derived from an EMBL/GenBank/DDBJ whole genome shotgun (WGS) entry which is preliminary data.</text>
</comment>
<dbReference type="SMART" id="SM00344">
    <property type="entry name" value="HTH_ASNC"/>
    <property type="match status" value="1"/>
</dbReference>
<dbReference type="InterPro" id="IPR011008">
    <property type="entry name" value="Dimeric_a/b-barrel"/>
</dbReference>
<protein>
    <submittedName>
        <fullName evidence="5">Lrp/AsnC family transcriptional regulator</fullName>
    </submittedName>
</protein>
<gene>
    <name evidence="5" type="ORF">EOD43_06550</name>
</gene>
<dbReference type="Proteomes" id="UP000282971">
    <property type="component" value="Unassembled WGS sequence"/>
</dbReference>
<dbReference type="PANTHER" id="PTHR30154:SF34">
    <property type="entry name" value="TRANSCRIPTIONAL REGULATOR AZLB"/>
    <property type="match status" value="1"/>
</dbReference>
<dbReference type="GO" id="GO:0043200">
    <property type="term" value="P:response to amino acid"/>
    <property type="evidence" value="ECO:0007669"/>
    <property type="project" value="TreeGrafter"/>
</dbReference>
<evidence type="ECO:0000256" key="2">
    <source>
        <dbReference type="ARBA" id="ARBA00023125"/>
    </source>
</evidence>
<reference evidence="5 6" key="1">
    <citation type="submission" date="2019-01" db="EMBL/GenBank/DDBJ databases">
        <authorList>
            <person name="Chen W.-M."/>
        </authorList>
    </citation>
    <scope>NUCLEOTIDE SEQUENCE [LARGE SCALE GENOMIC DNA]</scope>
    <source>
        <strain evidence="5 6">CCP-7</strain>
    </source>
</reference>
<dbReference type="InterPro" id="IPR036390">
    <property type="entry name" value="WH_DNA-bd_sf"/>
</dbReference>
<feature type="domain" description="HTH asnC-type" evidence="4">
    <location>
        <begin position="1"/>
        <end position="62"/>
    </location>
</feature>
<evidence type="ECO:0000313" key="6">
    <source>
        <dbReference type="Proteomes" id="UP000282971"/>
    </source>
</evidence>
<keyword evidence="2" id="KW-0238">DNA-binding</keyword>
<dbReference type="Gene3D" id="1.10.10.10">
    <property type="entry name" value="Winged helix-like DNA-binding domain superfamily/Winged helix DNA-binding domain"/>
    <property type="match status" value="1"/>
</dbReference>
<dbReference type="GO" id="GO:0043565">
    <property type="term" value="F:sequence-specific DNA binding"/>
    <property type="evidence" value="ECO:0007669"/>
    <property type="project" value="InterPro"/>
</dbReference>
<dbReference type="InterPro" id="IPR011991">
    <property type="entry name" value="ArsR-like_HTH"/>
</dbReference>
<dbReference type="PANTHER" id="PTHR30154">
    <property type="entry name" value="LEUCINE-RESPONSIVE REGULATORY PROTEIN"/>
    <property type="match status" value="1"/>
</dbReference>
<dbReference type="SUPFAM" id="SSF54909">
    <property type="entry name" value="Dimeric alpha+beta barrel"/>
    <property type="match status" value="1"/>
</dbReference>
<dbReference type="GO" id="GO:0005829">
    <property type="term" value="C:cytosol"/>
    <property type="evidence" value="ECO:0007669"/>
    <property type="project" value="TreeGrafter"/>
</dbReference>
<dbReference type="Gene3D" id="3.30.70.920">
    <property type="match status" value="1"/>
</dbReference>
<dbReference type="OrthoDB" id="9813313at2"/>